<dbReference type="Gene3D" id="1.10.287.610">
    <property type="entry name" value="Helix hairpin bin"/>
    <property type="match status" value="1"/>
</dbReference>
<protein>
    <recommendedName>
        <fullName evidence="4 5">Small ribosomal subunit protein uS2</fullName>
    </recommendedName>
</protein>
<dbReference type="Proteomes" id="UP000230094">
    <property type="component" value="Unassembled WGS sequence"/>
</dbReference>
<accession>A0A2H0TAY8</accession>
<dbReference type="SUPFAM" id="SSF52313">
    <property type="entry name" value="Ribosomal protein S2"/>
    <property type="match status" value="1"/>
</dbReference>
<dbReference type="Gene3D" id="3.40.50.10490">
    <property type="entry name" value="Glucose-6-phosphate isomerase like protein, domain 1"/>
    <property type="match status" value="1"/>
</dbReference>
<dbReference type="NCBIfam" id="TIGR01011">
    <property type="entry name" value="rpsB_bact"/>
    <property type="match status" value="1"/>
</dbReference>
<dbReference type="EMBL" id="PFCQ01000013">
    <property type="protein sequence ID" value="PIR68172.1"/>
    <property type="molecule type" value="Genomic_DNA"/>
</dbReference>
<evidence type="ECO:0000256" key="2">
    <source>
        <dbReference type="ARBA" id="ARBA00022980"/>
    </source>
</evidence>
<dbReference type="InterPro" id="IPR005706">
    <property type="entry name" value="Ribosomal_uS2_bac/mit/plastid"/>
</dbReference>
<organism evidence="6 7">
    <name type="scientific">Candidatus Nomurabacteria bacterium CG10_big_fil_rev_8_21_14_0_10_35_16</name>
    <dbReference type="NCBI Taxonomy" id="1974731"/>
    <lineage>
        <taxon>Bacteria</taxon>
        <taxon>Candidatus Nomuraibacteriota</taxon>
    </lineage>
</organism>
<gene>
    <name evidence="5 6" type="primary">rpsB</name>
    <name evidence="6" type="ORF">COU49_02390</name>
</gene>
<evidence type="ECO:0000256" key="4">
    <source>
        <dbReference type="ARBA" id="ARBA00035256"/>
    </source>
</evidence>
<dbReference type="InterPro" id="IPR023591">
    <property type="entry name" value="Ribosomal_uS2_flav_dom_sf"/>
</dbReference>
<dbReference type="GO" id="GO:0006412">
    <property type="term" value="P:translation"/>
    <property type="evidence" value="ECO:0007669"/>
    <property type="project" value="UniProtKB-UniRule"/>
</dbReference>
<dbReference type="GO" id="GO:0003735">
    <property type="term" value="F:structural constituent of ribosome"/>
    <property type="evidence" value="ECO:0007669"/>
    <property type="project" value="InterPro"/>
</dbReference>
<evidence type="ECO:0000313" key="6">
    <source>
        <dbReference type="EMBL" id="PIR68172.1"/>
    </source>
</evidence>
<dbReference type="GO" id="GO:0022627">
    <property type="term" value="C:cytosolic small ribosomal subunit"/>
    <property type="evidence" value="ECO:0007669"/>
    <property type="project" value="TreeGrafter"/>
</dbReference>
<dbReference type="InterPro" id="IPR001865">
    <property type="entry name" value="Ribosomal_uS2"/>
</dbReference>
<dbReference type="PRINTS" id="PR00395">
    <property type="entry name" value="RIBOSOMALS2"/>
</dbReference>
<keyword evidence="3 5" id="KW-0687">Ribonucleoprotein</keyword>
<dbReference type="Pfam" id="PF00318">
    <property type="entry name" value="Ribosomal_S2"/>
    <property type="match status" value="1"/>
</dbReference>
<keyword evidence="2 5" id="KW-0689">Ribosomal protein</keyword>
<comment type="caution">
    <text evidence="6">The sequence shown here is derived from an EMBL/GenBank/DDBJ whole genome shotgun (WGS) entry which is preliminary data.</text>
</comment>
<sequence>MQKRDEKTINLPSKIEEFFNAGVHYGYGKSRRHPSVSPYIYTTKNNGDIIDLEKTIVLLDKATQFVKDLGARNKVILFVGTKPEAKEIIKNAAESLNMPYVVERWIGGTLSNFSEIKKRIAVLENYHKDSEAGGLSKYTKKERSVLAKKMEKLTKYYLGLIGLKKAPDAVFVIDAKQESIATTEAKKGGVPIIALINSDSNIKSVDYPIVGNDASVPSIKLFTKAIIEAYKGGQLSIPDKEA</sequence>
<dbReference type="AlphaFoldDB" id="A0A2H0TAY8"/>
<evidence type="ECO:0000313" key="7">
    <source>
        <dbReference type="Proteomes" id="UP000230094"/>
    </source>
</evidence>
<evidence type="ECO:0000256" key="3">
    <source>
        <dbReference type="ARBA" id="ARBA00023274"/>
    </source>
</evidence>
<comment type="similarity">
    <text evidence="1 5">Belongs to the universal ribosomal protein uS2 family.</text>
</comment>
<dbReference type="CDD" id="cd01425">
    <property type="entry name" value="RPS2"/>
    <property type="match status" value="1"/>
</dbReference>
<dbReference type="PANTHER" id="PTHR12534:SF0">
    <property type="entry name" value="SMALL RIBOSOMAL SUBUNIT PROTEIN US2M"/>
    <property type="match status" value="1"/>
</dbReference>
<dbReference type="HAMAP" id="MF_00291_B">
    <property type="entry name" value="Ribosomal_uS2_B"/>
    <property type="match status" value="1"/>
</dbReference>
<dbReference type="PANTHER" id="PTHR12534">
    <property type="entry name" value="30S RIBOSOMAL PROTEIN S2 PROKARYOTIC AND ORGANELLAR"/>
    <property type="match status" value="1"/>
</dbReference>
<proteinExistence type="inferred from homology"/>
<evidence type="ECO:0000256" key="5">
    <source>
        <dbReference type="HAMAP-Rule" id="MF_00291"/>
    </source>
</evidence>
<reference evidence="7" key="1">
    <citation type="submission" date="2017-09" db="EMBL/GenBank/DDBJ databases">
        <title>Depth-based differentiation of microbial function through sediment-hosted aquifers and enrichment of novel symbionts in the deep terrestrial subsurface.</title>
        <authorList>
            <person name="Probst A.J."/>
            <person name="Ladd B."/>
            <person name="Jarett J.K."/>
            <person name="Geller-Mcgrath D.E."/>
            <person name="Sieber C.M.K."/>
            <person name="Emerson J.B."/>
            <person name="Anantharaman K."/>
            <person name="Thomas B.C."/>
            <person name="Malmstrom R."/>
            <person name="Stieglmeier M."/>
            <person name="Klingl A."/>
            <person name="Woyke T."/>
            <person name="Ryan C.M."/>
            <person name="Banfield J.F."/>
        </authorList>
    </citation>
    <scope>NUCLEOTIDE SEQUENCE [LARGE SCALE GENOMIC DNA]</scope>
</reference>
<evidence type="ECO:0000256" key="1">
    <source>
        <dbReference type="ARBA" id="ARBA00006242"/>
    </source>
</evidence>
<name>A0A2H0TAY8_9BACT</name>